<dbReference type="EMBL" id="ASHM01041896">
    <property type="protein sequence ID" value="PNX82388.1"/>
    <property type="molecule type" value="Genomic_DNA"/>
</dbReference>
<protein>
    <submittedName>
        <fullName evidence="2">Uncharacterized protein</fullName>
    </submittedName>
</protein>
<organism evidence="2 3">
    <name type="scientific">Trifolium pratense</name>
    <name type="common">Red clover</name>
    <dbReference type="NCBI Taxonomy" id="57577"/>
    <lineage>
        <taxon>Eukaryota</taxon>
        <taxon>Viridiplantae</taxon>
        <taxon>Streptophyta</taxon>
        <taxon>Embryophyta</taxon>
        <taxon>Tracheophyta</taxon>
        <taxon>Spermatophyta</taxon>
        <taxon>Magnoliopsida</taxon>
        <taxon>eudicotyledons</taxon>
        <taxon>Gunneridae</taxon>
        <taxon>Pentapetalae</taxon>
        <taxon>rosids</taxon>
        <taxon>fabids</taxon>
        <taxon>Fabales</taxon>
        <taxon>Fabaceae</taxon>
        <taxon>Papilionoideae</taxon>
        <taxon>50 kb inversion clade</taxon>
        <taxon>NPAAA clade</taxon>
        <taxon>Hologalegina</taxon>
        <taxon>IRL clade</taxon>
        <taxon>Trifolieae</taxon>
        <taxon>Trifolium</taxon>
    </lineage>
</organism>
<accession>A0A2K3LV25</accession>
<sequence>MVLQPFSGSHLMVIKAIKGLGPAQGLLYSTLLVESGTNSFTKENLCFTLTDLSVGVPAGHSSDQPSTNYSPPPSPTDPPPPLPPLPIDSTPPQQQPSPLHCHKCSIHYHQNLLSKELFLHQMLHLTHQTPTLHPNHPRLH</sequence>
<feature type="region of interest" description="Disordered" evidence="1">
    <location>
        <begin position="57"/>
        <end position="101"/>
    </location>
</feature>
<proteinExistence type="predicted"/>
<feature type="compositionally biased region" description="Pro residues" evidence="1">
    <location>
        <begin position="70"/>
        <end position="86"/>
    </location>
</feature>
<reference evidence="2 3" key="2">
    <citation type="journal article" date="2017" name="Front. Plant Sci.">
        <title>Gene Classification and Mining of Molecular Markers Useful in Red Clover (Trifolium pratense) Breeding.</title>
        <authorList>
            <person name="Istvanek J."/>
            <person name="Dluhosova J."/>
            <person name="Dluhos P."/>
            <person name="Patkova L."/>
            <person name="Nedelnik J."/>
            <person name="Repkova J."/>
        </authorList>
    </citation>
    <scope>NUCLEOTIDE SEQUENCE [LARGE SCALE GENOMIC DNA]</scope>
    <source>
        <strain evidence="3">cv. Tatra</strain>
        <tissue evidence="2">Young leaves</tissue>
    </source>
</reference>
<comment type="caution">
    <text evidence="2">The sequence shown here is derived from an EMBL/GenBank/DDBJ whole genome shotgun (WGS) entry which is preliminary data.</text>
</comment>
<dbReference type="Proteomes" id="UP000236291">
    <property type="component" value="Unassembled WGS sequence"/>
</dbReference>
<evidence type="ECO:0000256" key="1">
    <source>
        <dbReference type="SAM" id="MobiDB-lite"/>
    </source>
</evidence>
<dbReference type="AlphaFoldDB" id="A0A2K3LV25"/>
<evidence type="ECO:0000313" key="2">
    <source>
        <dbReference type="EMBL" id="PNX82388.1"/>
    </source>
</evidence>
<evidence type="ECO:0000313" key="3">
    <source>
        <dbReference type="Proteomes" id="UP000236291"/>
    </source>
</evidence>
<name>A0A2K3LV25_TRIPR</name>
<gene>
    <name evidence="2" type="ORF">L195_g038417</name>
</gene>
<reference evidence="2 3" key="1">
    <citation type="journal article" date="2014" name="Am. J. Bot.">
        <title>Genome assembly and annotation for red clover (Trifolium pratense; Fabaceae).</title>
        <authorList>
            <person name="Istvanek J."/>
            <person name="Jaros M."/>
            <person name="Krenek A."/>
            <person name="Repkova J."/>
        </authorList>
    </citation>
    <scope>NUCLEOTIDE SEQUENCE [LARGE SCALE GENOMIC DNA]</scope>
    <source>
        <strain evidence="3">cv. Tatra</strain>
        <tissue evidence="2">Young leaves</tissue>
    </source>
</reference>